<evidence type="ECO:0000313" key="1">
    <source>
        <dbReference type="EMBL" id="QFG37203.1"/>
    </source>
</evidence>
<protein>
    <submittedName>
        <fullName evidence="1">Uncharacterized protein</fullName>
    </submittedName>
</protein>
<dbReference type="AlphaFoldDB" id="A0AAE6NYB6"/>
<organism evidence="1 2">
    <name type="scientific">Paracoccus pantotrophus</name>
    <name type="common">Thiosphaera pantotropha</name>
    <dbReference type="NCBI Taxonomy" id="82367"/>
    <lineage>
        <taxon>Bacteria</taxon>
        <taxon>Pseudomonadati</taxon>
        <taxon>Pseudomonadota</taxon>
        <taxon>Alphaproteobacteria</taxon>
        <taxon>Rhodobacterales</taxon>
        <taxon>Paracoccaceae</taxon>
        <taxon>Paracoccus</taxon>
    </lineage>
</organism>
<dbReference type="EMBL" id="CP044426">
    <property type="protein sequence ID" value="QFG37203.1"/>
    <property type="molecule type" value="Genomic_DNA"/>
</dbReference>
<accession>A0AAE6NYB6</accession>
<reference evidence="1 2" key="1">
    <citation type="submission" date="2019-01" db="EMBL/GenBank/DDBJ databases">
        <title>Complete Genome Sequence and Annotation of the Paracoccus pantotrophus type strain DSM 2944.</title>
        <authorList>
            <person name="Bockwoldt J.A."/>
            <person name="Zimmermann M."/>
            <person name="Tiso T."/>
            <person name="Blank L.M."/>
        </authorList>
    </citation>
    <scope>NUCLEOTIDE SEQUENCE [LARGE SCALE GENOMIC DNA]</scope>
    <source>
        <strain evidence="1 2">DSM 2944</strain>
    </source>
</reference>
<name>A0AAE6NYB6_PARPN</name>
<dbReference type="GeneID" id="51371610"/>
<dbReference type="KEGG" id="ppan:ESD82_13570"/>
<dbReference type="RefSeq" id="WP_147428122.1">
    <property type="nucleotide sequence ID" value="NZ_CP044426.1"/>
</dbReference>
<evidence type="ECO:0000313" key="2">
    <source>
        <dbReference type="Proteomes" id="UP000326453"/>
    </source>
</evidence>
<dbReference type="Proteomes" id="UP000326453">
    <property type="component" value="Chromosome 1"/>
</dbReference>
<gene>
    <name evidence="1" type="ORF">ESD82_13570</name>
</gene>
<proteinExistence type="predicted"/>
<sequence>MSLESSAKIDSRFAQRFPKRRAWVRPATQAERTSIFEGHEVPDWLTPSMAIARVGRDFARIPFVSTSPDIADATEAAAAMIIARAAEAFKAGNIATIIATRSGR</sequence>